<evidence type="ECO:0000256" key="1">
    <source>
        <dbReference type="SAM" id="MobiDB-lite"/>
    </source>
</evidence>
<feature type="compositionally biased region" description="Basic and acidic residues" evidence="1">
    <location>
        <begin position="167"/>
        <end position="179"/>
    </location>
</feature>
<comment type="caution">
    <text evidence="2">The sequence shown here is derived from an EMBL/GenBank/DDBJ whole genome shotgun (WGS) entry which is preliminary data.</text>
</comment>
<dbReference type="EMBL" id="CAMXCT010001530">
    <property type="protein sequence ID" value="CAI3990920.1"/>
    <property type="molecule type" value="Genomic_DNA"/>
</dbReference>
<reference evidence="2" key="1">
    <citation type="submission" date="2022-10" db="EMBL/GenBank/DDBJ databases">
        <authorList>
            <person name="Chen Y."/>
            <person name="Dougan E. K."/>
            <person name="Chan C."/>
            <person name="Rhodes N."/>
            <person name="Thang M."/>
        </authorList>
    </citation>
    <scope>NUCLEOTIDE SEQUENCE</scope>
</reference>
<organism evidence="2">
    <name type="scientific">Cladocopium goreaui</name>
    <dbReference type="NCBI Taxonomy" id="2562237"/>
    <lineage>
        <taxon>Eukaryota</taxon>
        <taxon>Sar</taxon>
        <taxon>Alveolata</taxon>
        <taxon>Dinophyceae</taxon>
        <taxon>Suessiales</taxon>
        <taxon>Symbiodiniaceae</taxon>
        <taxon>Cladocopium</taxon>
    </lineage>
</organism>
<dbReference type="AlphaFoldDB" id="A0A9P1FY35"/>
<feature type="compositionally biased region" description="Basic residues" evidence="1">
    <location>
        <begin position="141"/>
        <end position="150"/>
    </location>
</feature>
<feature type="compositionally biased region" description="Basic and acidic residues" evidence="1">
    <location>
        <begin position="67"/>
        <end position="77"/>
    </location>
</feature>
<feature type="region of interest" description="Disordered" evidence="1">
    <location>
        <begin position="67"/>
        <end position="243"/>
    </location>
</feature>
<sequence>MAMDCPELKKPKGIHFERFRVIGGKELAAKVPGWAFGRSCAKMLNAFLKEKDKSDLREKLEEARDAVKAIEGRLCKAKDKKKGKKLREGREEKRKKKDKGRRRHSPTSSGEKDKVKKKEKHRTGSARDKKREKDGEEPPRKGKKKRRSSSRRSTSSDSDGDALFGGKGREDVGGDRDRGPCGGGEVVKFRDTTDSESESFRDAPTDRKVCDEQAGTPSLENVAQNAAGGVSQGSVGADPAQVGLTPQAQAADLLSQRVKALEKATVDSHWGSAQFLELLSPETADPLERDEEVFTNREWLLEMKLKNMSSGRSKRKEIRKETAKKAERKGKKKAKERALRRRSQKRCFRKMGRPPSEEMTFYQSIRKRTDVAASIFPALWAPQSRVSEEVLRTVGGCRYTISVLTYLRDNPLVRAAEASSVMAALIRAGVQAGGNGRPEPGPTSCDEDTRWDDMRRQELTKLLDNDQARSPGEKSRCVAAGGTAAYEAVRKMTKLAALERKADALLPVGGGEGQQSTLICMLL</sequence>
<feature type="region of interest" description="Disordered" evidence="1">
    <location>
        <begin position="310"/>
        <end position="345"/>
    </location>
</feature>
<dbReference type="EMBL" id="CAMXCT030001530">
    <property type="protein sequence ID" value="CAL4778232.1"/>
    <property type="molecule type" value="Genomic_DNA"/>
</dbReference>
<keyword evidence="4" id="KW-1185">Reference proteome</keyword>
<evidence type="ECO:0000313" key="2">
    <source>
        <dbReference type="EMBL" id="CAI3990920.1"/>
    </source>
</evidence>
<feature type="compositionally biased region" description="Low complexity" evidence="1">
    <location>
        <begin position="226"/>
        <end position="237"/>
    </location>
</feature>
<feature type="compositionally biased region" description="Basic residues" evidence="1">
    <location>
        <begin position="326"/>
        <end position="345"/>
    </location>
</feature>
<dbReference type="EMBL" id="CAMXCT020001530">
    <property type="protein sequence ID" value="CAL1144295.1"/>
    <property type="molecule type" value="Genomic_DNA"/>
</dbReference>
<evidence type="ECO:0000313" key="3">
    <source>
        <dbReference type="EMBL" id="CAL4778232.1"/>
    </source>
</evidence>
<proteinExistence type="predicted"/>
<feature type="compositionally biased region" description="Polar residues" evidence="1">
    <location>
        <begin position="215"/>
        <end position="224"/>
    </location>
</feature>
<accession>A0A9P1FY35</accession>
<feature type="compositionally biased region" description="Basic and acidic residues" evidence="1">
    <location>
        <begin position="187"/>
        <end position="211"/>
    </location>
</feature>
<feature type="compositionally biased region" description="Basic and acidic residues" evidence="1">
    <location>
        <begin position="125"/>
        <end position="140"/>
    </location>
</feature>
<protein>
    <submittedName>
        <fullName evidence="2">Uncharacterized protein</fullName>
    </submittedName>
</protein>
<gene>
    <name evidence="2" type="ORF">C1SCF055_LOCUS17868</name>
</gene>
<dbReference type="Proteomes" id="UP001152797">
    <property type="component" value="Unassembled WGS sequence"/>
</dbReference>
<reference evidence="3 4" key="2">
    <citation type="submission" date="2024-05" db="EMBL/GenBank/DDBJ databases">
        <authorList>
            <person name="Chen Y."/>
            <person name="Shah S."/>
            <person name="Dougan E. K."/>
            <person name="Thang M."/>
            <person name="Chan C."/>
        </authorList>
    </citation>
    <scope>NUCLEOTIDE SEQUENCE [LARGE SCALE GENOMIC DNA]</scope>
</reference>
<name>A0A9P1FY35_9DINO</name>
<evidence type="ECO:0000313" key="4">
    <source>
        <dbReference type="Proteomes" id="UP001152797"/>
    </source>
</evidence>
<feature type="compositionally biased region" description="Basic residues" evidence="1">
    <location>
        <begin position="93"/>
        <end position="105"/>
    </location>
</feature>